<feature type="binding site" evidence="2">
    <location>
        <position position="33"/>
    </location>
    <ligand>
        <name>substrate</name>
    </ligand>
</feature>
<dbReference type="NCBIfam" id="TIGR00055">
    <property type="entry name" value="uppS"/>
    <property type="match status" value="1"/>
</dbReference>
<reference evidence="3 4" key="1">
    <citation type="submission" date="2013-05" db="EMBL/GenBank/DDBJ databases">
        <title>The Genome Sequence of Actinomyces europaeus ACS-120-V-COL10B.</title>
        <authorList>
            <consortium name="The Broad Institute Genomics Platform"/>
            <person name="Earl A."/>
            <person name="Ward D."/>
            <person name="Feldgarden M."/>
            <person name="Gevers D."/>
            <person name="Saerens B."/>
            <person name="Vaneechoutte M."/>
            <person name="Walker B."/>
            <person name="Young S."/>
            <person name="Zeng Q."/>
            <person name="Gargeya S."/>
            <person name="Fitzgerald M."/>
            <person name="Haas B."/>
            <person name="Abouelleil A."/>
            <person name="Allen A.W."/>
            <person name="Alvarado L."/>
            <person name="Arachchi H.M."/>
            <person name="Berlin A.M."/>
            <person name="Chapman S.B."/>
            <person name="Gainer-Dewar J."/>
            <person name="Goldberg J."/>
            <person name="Griggs A."/>
            <person name="Gujja S."/>
            <person name="Hansen M."/>
            <person name="Howarth C."/>
            <person name="Imamovic A."/>
            <person name="Ireland A."/>
            <person name="Larimer J."/>
            <person name="McCowan C."/>
            <person name="Murphy C."/>
            <person name="Pearson M."/>
            <person name="Poon T.W."/>
            <person name="Priest M."/>
            <person name="Roberts A."/>
            <person name="Saif S."/>
            <person name="Shea T."/>
            <person name="Sisk P."/>
            <person name="Sykes S."/>
            <person name="Wortman J."/>
            <person name="Nusbaum C."/>
            <person name="Birren B."/>
        </authorList>
    </citation>
    <scope>NUCLEOTIDE SEQUENCE [LARGE SCALE GENOMIC DNA]</scope>
    <source>
        <strain evidence="3 4">ACS-120-V-Col10b</strain>
    </source>
</reference>
<dbReference type="InterPro" id="IPR001441">
    <property type="entry name" value="UPP_synth-like"/>
</dbReference>
<keyword evidence="1 2" id="KW-0808">Transferase</keyword>
<feature type="binding site" evidence="2">
    <location>
        <position position="196"/>
    </location>
    <ligand>
        <name>substrate</name>
    </ligand>
</feature>
<dbReference type="Pfam" id="PF01255">
    <property type="entry name" value="Prenyltransf"/>
    <property type="match status" value="1"/>
</dbReference>
<sequence>MRVAPPGAGNNQAPQIEGVPRHVAIIMDGNGRWANARGLARTEGHRAGEVALMDTIAGALEIGVEHLTVYAFSTENWKRSPKEVSFLMGYSRDVLRRRRDELNEWGVAIHWWGRRPRLWKSVITELEAAQELTKANSKLHFNMAVNYGGRAEIADAVRQIANEVEAGKLKPTGITEDTVIRRLYAPSSPDVDLLIRTGGEQRISNFLLWQCAYAEFAFNPMPWPEYCREELWNDVLTFTGRERRFGSAVDRVEC</sequence>
<proteinExistence type="inferred from homology"/>
<dbReference type="GO" id="GO:0033850">
    <property type="term" value="F:Z-farnesyl diphosphate synthase activity"/>
    <property type="evidence" value="ECO:0007669"/>
    <property type="project" value="TreeGrafter"/>
</dbReference>
<dbReference type="Proteomes" id="UP000014387">
    <property type="component" value="Unassembled WGS sequence"/>
</dbReference>
<protein>
    <recommendedName>
        <fullName evidence="2">Isoprenyl transferase</fullName>
        <ecNumber evidence="2">2.5.1.-</ecNumber>
    </recommendedName>
</protein>
<gene>
    <name evidence="3" type="ORF">HMPREF9238_00379</name>
</gene>
<dbReference type="EC" id="2.5.1.-" evidence="2"/>
<feature type="binding site" evidence="2">
    <location>
        <position position="79"/>
    </location>
    <ligand>
        <name>substrate</name>
    </ligand>
</feature>
<dbReference type="PANTHER" id="PTHR10291:SF0">
    <property type="entry name" value="DEHYDRODOLICHYL DIPHOSPHATE SYNTHASE 2"/>
    <property type="match status" value="1"/>
</dbReference>
<accession>A0A9W5RE29</accession>
<feature type="binding site" evidence="2">
    <location>
        <position position="215"/>
    </location>
    <ligand>
        <name>Mg(2+)</name>
        <dbReference type="ChEBI" id="CHEBI:18420"/>
    </ligand>
</feature>
<dbReference type="OrthoDB" id="4191603at2"/>
<evidence type="ECO:0000256" key="1">
    <source>
        <dbReference type="ARBA" id="ARBA00022679"/>
    </source>
</evidence>
<dbReference type="PROSITE" id="PS01066">
    <property type="entry name" value="UPP_SYNTHASE"/>
    <property type="match status" value="1"/>
</dbReference>
<dbReference type="AlphaFoldDB" id="A0A9W5RE29"/>
<dbReference type="RefSeq" id="WP_016443743.1">
    <property type="nucleotide sequence ID" value="NZ_KE150266.1"/>
</dbReference>
<dbReference type="EMBL" id="AGWN01000001">
    <property type="protein sequence ID" value="EPD30631.1"/>
    <property type="molecule type" value="Genomic_DNA"/>
</dbReference>
<evidence type="ECO:0000256" key="2">
    <source>
        <dbReference type="HAMAP-Rule" id="MF_01139"/>
    </source>
</evidence>
<comment type="similarity">
    <text evidence="2">Belongs to the UPP synthase family.</text>
</comment>
<keyword evidence="2" id="KW-0460">Magnesium</keyword>
<evidence type="ECO:0000313" key="3">
    <source>
        <dbReference type="EMBL" id="EPD30631.1"/>
    </source>
</evidence>
<feature type="active site" evidence="2">
    <location>
        <position position="28"/>
    </location>
</feature>
<dbReference type="GO" id="GO:0030145">
    <property type="term" value="F:manganese ion binding"/>
    <property type="evidence" value="ECO:0007669"/>
    <property type="project" value="TreeGrafter"/>
</dbReference>
<dbReference type="SUPFAM" id="SSF64005">
    <property type="entry name" value="Undecaprenyl diphosphate synthase"/>
    <property type="match status" value="1"/>
</dbReference>
<name>A0A9W5RE29_9ACTO</name>
<dbReference type="PANTHER" id="PTHR10291">
    <property type="entry name" value="DEHYDRODOLICHYL DIPHOSPHATE SYNTHASE FAMILY MEMBER"/>
    <property type="match status" value="1"/>
</dbReference>
<organism evidence="3 4">
    <name type="scientific">Gleimia europaea ACS-120-V-Col10b</name>
    <dbReference type="NCBI Taxonomy" id="883069"/>
    <lineage>
        <taxon>Bacteria</taxon>
        <taxon>Bacillati</taxon>
        <taxon>Actinomycetota</taxon>
        <taxon>Actinomycetes</taxon>
        <taxon>Actinomycetales</taxon>
        <taxon>Actinomycetaceae</taxon>
        <taxon>Gleimia</taxon>
    </lineage>
</organism>
<comment type="cofactor">
    <cofactor evidence="2">
        <name>Mg(2+)</name>
        <dbReference type="ChEBI" id="CHEBI:18420"/>
    </cofactor>
    <text evidence="2">Binds 2 magnesium ions per subunit.</text>
</comment>
<feature type="binding site" evidence="2">
    <location>
        <begin position="29"/>
        <end position="32"/>
    </location>
    <ligand>
        <name>substrate</name>
    </ligand>
</feature>
<dbReference type="InterPro" id="IPR018520">
    <property type="entry name" value="UPP_synth-like_CS"/>
</dbReference>
<dbReference type="GO" id="GO:0008834">
    <property type="term" value="F:ditrans,polycis-undecaprenyl-diphosphate synthase [(2E,6E)-farnesyl-diphosphate specific] activity"/>
    <property type="evidence" value="ECO:0007669"/>
    <property type="project" value="TreeGrafter"/>
</dbReference>
<comment type="subunit">
    <text evidence="2">Homodimer.</text>
</comment>
<dbReference type="GO" id="GO:0005829">
    <property type="term" value="C:cytosol"/>
    <property type="evidence" value="ECO:0007669"/>
    <property type="project" value="TreeGrafter"/>
</dbReference>
<evidence type="ECO:0000313" key="4">
    <source>
        <dbReference type="Proteomes" id="UP000014387"/>
    </source>
</evidence>
<feature type="binding site" evidence="2">
    <location>
        <position position="45"/>
    </location>
    <ligand>
        <name>substrate</name>
    </ligand>
</feature>
<dbReference type="GO" id="GO:0000287">
    <property type="term" value="F:magnesium ion binding"/>
    <property type="evidence" value="ECO:0007669"/>
    <property type="project" value="UniProtKB-UniRule"/>
</dbReference>
<feature type="binding site" evidence="2">
    <location>
        <position position="41"/>
    </location>
    <ligand>
        <name>substrate</name>
    </ligand>
</feature>
<feature type="binding site" evidence="2">
    <location>
        <position position="28"/>
    </location>
    <ligand>
        <name>Mg(2+)</name>
        <dbReference type="ChEBI" id="CHEBI:18420"/>
    </ligand>
</feature>
<feature type="binding site" evidence="2">
    <location>
        <begin position="73"/>
        <end position="75"/>
    </location>
    <ligand>
        <name>substrate</name>
    </ligand>
</feature>
<dbReference type="Gene3D" id="3.40.1180.10">
    <property type="entry name" value="Decaprenyl diphosphate synthase-like"/>
    <property type="match status" value="1"/>
</dbReference>
<dbReference type="InterPro" id="IPR036424">
    <property type="entry name" value="UPP_synth-like_sf"/>
</dbReference>
<comment type="caution">
    <text evidence="3">The sequence shown here is derived from an EMBL/GenBank/DDBJ whole genome shotgun (WGS) entry which is preliminary data.</text>
</comment>
<dbReference type="HAMAP" id="MF_01139">
    <property type="entry name" value="ISPT"/>
    <property type="match status" value="1"/>
</dbReference>
<dbReference type="CDD" id="cd00475">
    <property type="entry name" value="Cis_IPPS"/>
    <property type="match status" value="1"/>
</dbReference>
<dbReference type="GO" id="GO:0005886">
    <property type="term" value="C:plasma membrane"/>
    <property type="evidence" value="ECO:0007669"/>
    <property type="project" value="TreeGrafter"/>
</dbReference>
<feature type="active site" description="Proton acceptor" evidence="2">
    <location>
        <position position="76"/>
    </location>
</feature>
<dbReference type="GO" id="GO:0016094">
    <property type="term" value="P:polyprenol biosynthetic process"/>
    <property type="evidence" value="ECO:0007669"/>
    <property type="project" value="TreeGrafter"/>
</dbReference>
<feature type="binding site" evidence="2">
    <location>
        <begin position="202"/>
        <end position="204"/>
    </location>
    <ligand>
        <name>substrate</name>
    </ligand>
</feature>
<keyword evidence="2" id="KW-0479">Metal-binding</keyword>
<feature type="binding site" evidence="2">
    <location>
        <position position="77"/>
    </location>
    <ligand>
        <name>substrate</name>
    </ligand>
</feature>
<comment type="function">
    <text evidence="2">Catalyzes the condensation of isopentenyl diphosphate (IPP) with allylic pyrophosphates generating different type of terpenoids.</text>
</comment>
<keyword evidence="4" id="KW-1185">Reference proteome</keyword>